<organism evidence="1 2">
    <name type="scientific">Angiostrongylus cantonensis</name>
    <name type="common">Rat lungworm</name>
    <dbReference type="NCBI Taxonomy" id="6313"/>
    <lineage>
        <taxon>Eukaryota</taxon>
        <taxon>Metazoa</taxon>
        <taxon>Ecdysozoa</taxon>
        <taxon>Nematoda</taxon>
        <taxon>Chromadorea</taxon>
        <taxon>Rhabditida</taxon>
        <taxon>Rhabditina</taxon>
        <taxon>Rhabditomorpha</taxon>
        <taxon>Strongyloidea</taxon>
        <taxon>Metastrongylidae</taxon>
        <taxon>Angiostrongylus</taxon>
    </lineage>
</organism>
<protein>
    <submittedName>
        <fullName evidence="2">Uncharacterized protein</fullName>
    </submittedName>
</protein>
<name>A0A0K0DCI8_ANGCA</name>
<dbReference type="Proteomes" id="UP000035642">
    <property type="component" value="Unassembled WGS sequence"/>
</dbReference>
<reference evidence="1" key="1">
    <citation type="submission" date="2012-09" db="EMBL/GenBank/DDBJ databases">
        <authorList>
            <person name="Martin A.A."/>
        </authorList>
    </citation>
    <scope>NUCLEOTIDE SEQUENCE</scope>
</reference>
<evidence type="ECO:0000313" key="2">
    <source>
        <dbReference type="WBParaSite" id="ACAC_0000828801-mRNA-1"/>
    </source>
</evidence>
<accession>A0A0K0DCI8</accession>
<sequence>MISAMRIVELVKRNSFYIQESSSLPKANRTDDSKCCHWFVNDGVQLCNEGVPQGLIIDKGIICRDRGRSLNAPSLISKRLNYEKLCGIVNDVALECSEDVIRGG</sequence>
<reference evidence="2" key="2">
    <citation type="submission" date="2017-02" db="UniProtKB">
        <authorList>
            <consortium name="WormBaseParasite"/>
        </authorList>
    </citation>
    <scope>IDENTIFICATION</scope>
</reference>
<dbReference type="WBParaSite" id="ACAC_0000828801-mRNA-1">
    <property type="protein sequence ID" value="ACAC_0000828801-mRNA-1"/>
    <property type="gene ID" value="ACAC_0000828801"/>
</dbReference>
<dbReference type="AlphaFoldDB" id="A0A0K0DCI8"/>
<evidence type="ECO:0000313" key="1">
    <source>
        <dbReference type="Proteomes" id="UP000035642"/>
    </source>
</evidence>
<keyword evidence="1" id="KW-1185">Reference proteome</keyword>
<proteinExistence type="predicted"/>